<dbReference type="GO" id="GO:0046854">
    <property type="term" value="P:phosphatidylinositol phosphate biosynthetic process"/>
    <property type="evidence" value="ECO:0007669"/>
    <property type="project" value="TreeGrafter"/>
</dbReference>
<protein>
    <recommendedName>
        <fullName evidence="4">PIPK domain-containing protein</fullName>
    </recommendedName>
</protein>
<keyword evidence="6" id="KW-1185">Reference proteome</keyword>
<dbReference type="AlphaFoldDB" id="A0A833SCW9"/>
<dbReference type="SUPFAM" id="SSF56104">
    <property type="entry name" value="SAICAR synthase-like"/>
    <property type="match status" value="1"/>
</dbReference>
<dbReference type="InterPro" id="IPR044769">
    <property type="entry name" value="PIKfyve_PIPKc"/>
</dbReference>
<dbReference type="EMBL" id="WNWW01000135">
    <property type="protein sequence ID" value="KAF3430025.1"/>
    <property type="molecule type" value="Genomic_DNA"/>
</dbReference>
<evidence type="ECO:0000256" key="1">
    <source>
        <dbReference type="ARBA" id="ARBA00022741"/>
    </source>
</evidence>
<evidence type="ECO:0000259" key="4">
    <source>
        <dbReference type="PROSITE" id="PS51455"/>
    </source>
</evidence>
<dbReference type="PROSITE" id="PS51455">
    <property type="entry name" value="PIPK"/>
    <property type="match status" value="1"/>
</dbReference>
<comment type="caution">
    <text evidence="5">The sequence shown here is derived from an EMBL/GenBank/DDBJ whole genome shotgun (WGS) entry which is preliminary data.</text>
</comment>
<feature type="domain" description="PIPK" evidence="4">
    <location>
        <begin position="1"/>
        <end position="216"/>
    </location>
</feature>
<dbReference type="Gene3D" id="3.30.810.10">
    <property type="entry name" value="2-Layer Sandwich"/>
    <property type="match status" value="1"/>
</dbReference>
<evidence type="ECO:0000313" key="6">
    <source>
        <dbReference type="Proteomes" id="UP000655588"/>
    </source>
</evidence>
<gene>
    <name evidence="5" type="ORF">E2986_13829</name>
</gene>
<dbReference type="InterPro" id="IPR002498">
    <property type="entry name" value="PInositol-4-P-4/5-kinase_core"/>
</dbReference>
<dbReference type="SMART" id="SM00330">
    <property type="entry name" value="PIPKc"/>
    <property type="match status" value="1"/>
</dbReference>
<dbReference type="InterPro" id="IPR027483">
    <property type="entry name" value="PInositol-4-P-4/5-kinase_C_sf"/>
</dbReference>
<sequence length="232" mass="26532">MSRLEMQIFLDFAPNYFSYMEKCQQTKQPTLLGKIVGVYRVSFKNNTTNAALRTSVLVMENLFYKRTITDKFDLKGSVRNRLVNPDDMCQEGELVLLDENLLNMSCDSPLYIRSHSKAVLNRAIEQDTKFLADNSVMDYSLLVGLEPNSDELVLGIIGCFQNAVLITDYIRTFTWDKKLETMVKKSGILGGQGKLPTIISPEEYRARFIAAMHRYFLPVPDRWYGLGRGVET</sequence>
<keyword evidence="3" id="KW-0808">Transferase</keyword>
<dbReference type="FunFam" id="3.30.810.10:FF:000001">
    <property type="entry name" value="1-phosphatidylinositol 3-phosphate 5-kinase FAB1"/>
    <property type="match status" value="1"/>
</dbReference>
<evidence type="ECO:0000256" key="3">
    <source>
        <dbReference type="PROSITE-ProRule" id="PRU00781"/>
    </source>
</evidence>
<evidence type="ECO:0000256" key="2">
    <source>
        <dbReference type="ARBA" id="ARBA00022840"/>
    </source>
</evidence>
<dbReference type="InterPro" id="IPR027484">
    <property type="entry name" value="PInositol-4-P-5-kinase_N"/>
</dbReference>
<accession>A0A833SCW9</accession>
<dbReference type="Proteomes" id="UP000655588">
    <property type="component" value="Unassembled WGS sequence"/>
</dbReference>
<reference evidence="5" key="1">
    <citation type="submission" date="2019-11" db="EMBL/GenBank/DDBJ databases">
        <title>The nuclear and mitochondrial genomes of Frieseomelitta varia - a highly eusocial stingless bee (Meliponini) with a permanently sterile worker caste.</title>
        <authorList>
            <person name="Freitas F.C.P."/>
            <person name="Lourenco A.P."/>
            <person name="Nunes F.M.F."/>
            <person name="Paschoal A.R."/>
            <person name="Abreu F.C.P."/>
            <person name="Barbin F.O."/>
            <person name="Bataglia L."/>
            <person name="Cardoso-Junior C.A.M."/>
            <person name="Cervoni M.S."/>
            <person name="Silva S.R."/>
            <person name="Dalarmi F."/>
            <person name="Del Lama M.A."/>
            <person name="Depintor T.S."/>
            <person name="Ferreira K.M."/>
            <person name="Goria P.S."/>
            <person name="Jaskot M.C."/>
            <person name="Lago D.C."/>
            <person name="Luna-Lucena D."/>
            <person name="Moda L.M."/>
            <person name="Nascimento L."/>
            <person name="Pedrino M."/>
            <person name="Rabico F.O."/>
            <person name="Sanches F.C."/>
            <person name="Santos D.E."/>
            <person name="Santos C.G."/>
            <person name="Vieira J."/>
            <person name="Lopes T.F."/>
            <person name="Barchuk A.R."/>
            <person name="Hartfelder K."/>
            <person name="Simoes Z.L.P."/>
            <person name="Bitondi M.M.G."/>
            <person name="Pinheiro D.G."/>
        </authorList>
    </citation>
    <scope>NUCLEOTIDE SEQUENCE</scope>
    <source>
        <strain evidence="5">USP_RPSP 00005682</strain>
        <tissue evidence="5">Whole individual</tissue>
    </source>
</reference>
<dbReference type="PANTHER" id="PTHR45748">
    <property type="entry name" value="1-PHOSPHATIDYLINOSITOL 3-PHOSPHATE 5-KINASE-RELATED"/>
    <property type="match status" value="1"/>
</dbReference>
<keyword evidence="3" id="KW-0418">Kinase</keyword>
<dbReference type="GO" id="GO:0005524">
    <property type="term" value="F:ATP binding"/>
    <property type="evidence" value="ECO:0007669"/>
    <property type="project" value="UniProtKB-UniRule"/>
</dbReference>
<dbReference type="Gene3D" id="3.30.800.10">
    <property type="entry name" value="Phosphatidylinositol Phosphate Kinase II Beta"/>
    <property type="match status" value="1"/>
</dbReference>
<dbReference type="PANTHER" id="PTHR45748:SF7">
    <property type="entry name" value="1-PHOSPHATIDYLINOSITOL 3-PHOSPHATE 5-KINASE-RELATED"/>
    <property type="match status" value="1"/>
</dbReference>
<dbReference type="GO" id="GO:0010008">
    <property type="term" value="C:endosome membrane"/>
    <property type="evidence" value="ECO:0007669"/>
    <property type="project" value="TreeGrafter"/>
</dbReference>
<name>A0A833SCW9_9HYME</name>
<organism evidence="5 6">
    <name type="scientific">Frieseomelitta varia</name>
    <dbReference type="NCBI Taxonomy" id="561572"/>
    <lineage>
        <taxon>Eukaryota</taxon>
        <taxon>Metazoa</taxon>
        <taxon>Ecdysozoa</taxon>
        <taxon>Arthropoda</taxon>
        <taxon>Hexapoda</taxon>
        <taxon>Insecta</taxon>
        <taxon>Pterygota</taxon>
        <taxon>Neoptera</taxon>
        <taxon>Endopterygota</taxon>
        <taxon>Hymenoptera</taxon>
        <taxon>Apocrita</taxon>
        <taxon>Aculeata</taxon>
        <taxon>Apoidea</taxon>
        <taxon>Anthophila</taxon>
        <taxon>Apidae</taxon>
        <taxon>Frieseomelitta</taxon>
    </lineage>
</organism>
<keyword evidence="1 3" id="KW-0547">Nucleotide-binding</keyword>
<dbReference type="Pfam" id="PF01504">
    <property type="entry name" value="PIP5K"/>
    <property type="match status" value="1"/>
</dbReference>
<proteinExistence type="predicted"/>
<dbReference type="CDD" id="cd17300">
    <property type="entry name" value="PIPKc_PIKfyve"/>
    <property type="match status" value="1"/>
</dbReference>
<evidence type="ECO:0000313" key="5">
    <source>
        <dbReference type="EMBL" id="KAF3430025.1"/>
    </source>
</evidence>
<keyword evidence="2 3" id="KW-0067">ATP-binding</keyword>
<dbReference type="GO" id="GO:0000285">
    <property type="term" value="F:1-phosphatidylinositol-3-phosphate 5-kinase activity"/>
    <property type="evidence" value="ECO:0007669"/>
    <property type="project" value="InterPro"/>
</dbReference>